<dbReference type="OrthoDB" id="5516926at2"/>
<dbReference type="EMBL" id="JGYK01000001">
    <property type="protein sequence ID" value="KFI40790.1"/>
    <property type="molecule type" value="Genomic_DNA"/>
</dbReference>
<dbReference type="PATRIC" id="fig|1437605.7.peg.1195"/>
<dbReference type="Pfam" id="PF05258">
    <property type="entry name" value="DciA"/>
    <property type="match status" value="1"/>
</dbReference>
<evidence type="ECO:0000313" key="3">
    <source>
        <dbReference type="Proteomes" id="UP000029015"/>
    </source>
</evidence>
<dbReference type="STRING" id="1437605.AB656_05785"/>
<dbReference type="Proteomes" id="UP000029015">
    <property type="component" value="Unassembled WGS sequence"/>
</dbReference>
<evidence type="ECO:0000313" key="2">
    <source>
        <dbReference type="EMBL" id="KFI40790.1"/>
    </source>
</evidence>
<reference evidence="2 3" key="1">
    <citation type="submission" date="2014-03" db="EMBL/GenBank/DDBJ databases">
        <title>Genomics of Bifidobacteria.</title>
        <authorList>
            <person name="Ventura M."/>
            <person name="Milani C."/>
            <person name="Lugli G.A."/>
        </authorList>
    </citation>
    <scope>NUCLEOTIDE SEQUENCE [LARGE SCALE GENOMIC DNA]</scope>
    <source>
        <strain evidence="2 3">DSM 22766</strain>
    </source>
</reference>
<dbReference type="eggNOG" id="COG5512">
    <property type="taxonomic scope" value="Bacteria"/>
</dbReference>
<dbReference type="KEGG" id="bact:AB656_05785"/>
<sequence>MRKPVDQSLGLNPSKLPAQVFRRFVVRSLSRKERLHDAELAWESFGKPGRDPKRLGSVTTSMAGQGGWFPHLKVAQLQDHWDQVVGPAIAAHSTVRSYKEGRLVLQASTPVWATQLTYLIPQLKSTVAARLGMPVTEVVVSGPGSGSGSRGTHAWVRPHRRW</sequence>
<organism evidence="2 3">
    <name type="scientific">Bifidobacterium actinocoloniiforme DSM 22766</name>
    <dbReference type="NCBI Taxonomy" id="1437605"/>
    <lineage>
        <taxon>Bacteria</taxon>
        <taxon>Bacillati</taxon>
        <taxon>Actinomycetota</taxon>
        <taxon>Actinomycetes</taxon>
        <taxon>Bifidobacteriales</taxon>
        <taxon>Bifidobacteriaceae</taxon>
        <taxon>Bifidobacterium</taxon>
    </lineage>
</organism>
<dbReference type="PANTHER" id="PTHR36456">
    <property type="entry name" value="UPF0232 PROTEIN SCO3875"/>
    <property type="match status" value="1"/>
</dbReference>
<keyword evidence="3" id="KW-1185">Reference proteome</keyword>
<evidence type="ECO:0000256" key="1">
    <source>
        <dbReference type="SAM" id="MobiDB-lite"/>
    </source>
</evidence>
<comment type="caution">
    <text evidence="2">The sequence shown here is derived from an EMBL/GenBank/DDBJ whole genome shotgun (WGS) entry which is preliminary data.</text>
</comment>
<accession>A0A086Z2P0</accession>
<protein>
    <recommendedName>
        <fullName evidence="4">DUF721 domain-containing protein</fullName>
    </recommendedName>
</protein>
<dbReference type="InterPro" id="IPR007922">
    <property type="entry name" value="DciA-like"/>
</dbReference>
<dbReference type="AlphaFoldDB" id="A0A086Z2P0"/>
<name>A0A086Z2P0_9BIFI</name>
<proteinExistence type="predicted"/>
<dbReference type="PANTHER" id="PTHR36456:SF1">
    <property type="entry name" value="UPF0232 PROTEIN SCO3875"/>
    <property type="match status" value="1"/>
</dbReference>
<gene>
    <name evidence="2" type="ORF">BACT_0004</name>
</gene>
<evidence type="ECO:0008006" key="4">
    <source>
        <dbReference type="Google" id="ProtNLM"/>
    </source>
</evidence>
<dbReference type="RefSeq" id="WP_033504911.1">
    <property type="nucleotide sequence ID" value="NZ_CP011786.1"/>
</dbReference>
<feature type="region of interest" description="Disordered" evidence="1">
    <location>
        <begin position="141"/>
        <end position="162"/>
    </location>
</feature>